<proteinExistence type="predicted"/>
<name>A0A844GC23_9NEIS</name>
<dbReference type="InterPro" id="IPR005021">
    <property type="entry name" value="Terminase_largesu-like"/>
</dbReference>
<keyword evidence="3" id="KW-1185">Reference proteome</keyword>
<dbReference type="GO" id="GO:0004519">
    <property type="term" value="F:endonuclease activity"/>
    <property type="evidence" value="ECO:0007669"/>
    <property type="project" value="InterPro"/>
</dbReference>
<gene>
    <name evidence="2" type="ORF">GKE73_16835</name>
</gene>
<reference evidence="2 3" key="1">
    <citation type="submission" date="2019-11" db="EMBL/GenBank/DDBJ databases">
        <title>Draft genome sequence of Paludibacterium sp. dN18-1.</title>
        <authorList>
            <person name="Im W.-T."/>
        </authorList>
    </citation>
    <scope>NUCLEOTIDE SEQUENCE [LARGE SCALE GENOMIC DNA]</scope>
    <source>
        <strain evidence="3">dN 18-1</strain>
    </source>
</reference>
<evidence type="ECO:0000259" key="1">
    <source>
        <dbReference type="Pfam" id="PF20441"/>
    </source>
</evidence>
<dbReference type="InterPro" id="IPR046462">
    <property type="entry name" value="TerL_nuclease"/>
</dbReference>
<organism evidence="2 3">
    <name type="scientific">Paludibacterium denitrificans</name>
    <dbReference type="NCBI Taxonomy" id="2675226"/>
    <lineage>
        <taxon>Bacteria</taxon>
        <taxon>Pseudomonadati</taxon>
        <taxon>Pseudomonadota</taxon>
        <taxon>Betaproteobacteria</taxon>
        <taxon>Neisseriales</taxon>
        <taxon>Chromobacteriaceae</taxon>
        <taxon>Paludibacterium</taxon>
    </lineage>
</organism>
<dbReference type="PANTHER" id="PTHR41287">
    <property type="match status" value="1"/>
</dbReference>
<protein>
    <recommendedName>
        <fullName evidence="1">Terminase large subunit-like endonuclease domain-containing protein</fullName>
    </recommendedName>
</protein>
<dbReference type="EMBL" id="WLYX01000001">
    <property type="protein sequence ID" value="MTD34086.1"/>
    <property type="molecule type" value="Genomic_DNA"/>
</dbReference>
<evidence type="ECO:0000313" key="2">
    <source>
        <dbReference type="EMBL" id="MTD34086.1"/>
    </source>
</evidence>
<dbReference type="PANTHER" id="PTHR41287:SF1">
    <property type="entry name" value="PROTEIN YMFN"/>
    <property type="match status" value="1"/>
</dbReference>
<dbReference type="AlphaFoldDB" id="A0A844GC23"/>
<feature type="domain" description="Terminase large subunit-like endonuclease" evidence="1">
    <location>
        <begin position="1"/>
        <end position="67"/>
    </location>
</feature>
<dbReference type="Pfam" id="PF20441">
    <property type="entry name" value="TerL_nuclease"/>
    <property type="match status" value="1"/>
</dbReference>
<evidence type="ECO:0000313" key="3">
    <source>
        <dbReference type="Proteomes" id="UP000446658"/>
    </source>
</evidence>
<sequence length="71" mass="8049">MDEGDDWFDESNWIKANPNLGVSVFLDELRTQAAKAGHVPAALNNFLTKRLNIWTQVSESWLSMDALGQER</sequence>
<comment type="caution">
    <text evidence="2">The sequence shown here is derived from an EMBL/GenBank/DDBJ whole genome shotgun (WGS) entry which is preliminary data.</text>
</comment>
<accession>A0A844GC23</accession>
<dbReference type="Proteomes" id="UP000446658">
    <property type="component" value="Unassembled WGS sequence"/>
</dbReference>